<sequence length="41" mass="4698">MYEQVVKNEQTFCSEQLRSEFLIIQANGCTAILISRTCNDT</sequence>
<evidence type="ECO:0000313" key="1">
    <source>
        <dbReference type="WBParaSite" id="BTMF_0000586301-mRNA-1"/>
    </source>
</evidence>
<proteinExistence type="predicted"/>
<accession>A0A0R3QHJ8</accession>
<organism evidence="1">
    <name type="scientific">Brugia timori</name>
    <dbReference type="NCBI Taxonomy" id="42155"/>
    <lineage>
        <taxon>Eukaryota</taxon>
        <taxon>Metazoa</taxon>
        <taxon>Ecdysozoa</taxon>
        <taxon>Nematoda</taxon>
        <taxon>Chromadorea</taxon>
        <taxon>Rhabditida</taxon>
        <taxon>Spirurina</taxon>
        <taxon>Spiruromorpha</taxon>
        <taxon>Filarioidea</taxon>
        <taxon>Onchocercidae</taxon>
        <taxon>Brugia</taxon>
    </lineage>
</organism>
<dbReference type="AlphaFoldDB" id="A0A0R3QHJ8"/>
<reference evidence="1" key="1">
    <citation type="submission" date="2017-02" db="UniProtKB">
        <authorList>
            <consortium name="WormBaseParasite"/>
        </authorList>
    </citation>
    <scope>IDENTIFICATION</scope>
</reference>
<protein>
    <submittedName>
        <fullName evidence="1">Uncharacterized protein</fullName>
    </submittedName>
</protein>
<dbReference type="WBParaSite" id="BTMF_0000586301-mRNA-1">
    <property type="protein sequence ID" value="BTMF_0000586301-mRNA-1"/>
    <property type="gene ID" value="BTMF_0000586301"/>
</dbReference>
<name>A0A0R3QHJ8_9BILA</name>